<keyword evidence="3" id="KW-1185">Reference proteome</keyword>
<feature type="region of interest" description="Disordered" evidence="1">
    <location>
        <begin position="47"/>
        <end position="69"/>
    </location>
</feature>
<accession>A0ABP0PH37</accession>
<comment type="caution">
    <text evidence="2">The sequence shown here is derived from an EMBL/GenBank/DDBJ whole genome shotgun (WGS) entry which is preliminary data.</text>
</comment>
<gene>
    <name evidence="2" type="ORF">SCF082_LOCUS36413</name>
</gene>
<feature type="region of interest" description="Disordered" evidence="1">
    <location>
        <begin position="182"/>
        <end position="205"/>
    </location>
</feature>
<name>A0ABP0PH37_9DINO</name>
<proteinExistence type="predicted"/>
<reference evidence="2 3" key="1">
    <citation type="submission" date="2024-02" db="EMBL/GenBank/DDBJ databases">
        <authorList>
            <person name="Chen Y."/>
            <person name="Shah S."/>
            <person name="Dougan E. K."/>
            <person name="Thang M."/>
            <person name="Chan C."/>
        </authorList>
    </citation>
    <scope>NUCLEOTIDE SEQUENCE [LARGE SCALE GENOMIC DNA]</scope>
</reference>
<evidence type="ECO:0000256" key="1">
    <source>
        <dbReference type="SAM" id="MobiDB-lite"/>
    </source>
</evidence>
<protein>
    <submittedName>
        <fullName evidence="2">Uncharacterized protein</fullName>
    </submittedName>
</protein>
<evidence type="ECO:0000313" key="3">
    <source>
        <dbReference type="Proteomes" id="UP001642464"/>
    </source>
</evidence>
<sequence length="205" mass="22549">AGTWGARWGLAGGRTKRTDAAAAGWNVATLAQMKKAEPEMIPGSLRERLGNKSATPQTPPPLKPIPRNRPSARPYTLAFRALGYATVLTTCSATASCIAIKWYYNIESVEDLIWRLKRNVPRHGDNLKSYIGPPLESIRDGLLYFFKTFRPMMAPKGNDADLSKTLEQEKKELRMLGVDAHILDPIPEPPRNIGKPSPPSSDTAA</sequence>
<organism evidence="2 3">
    <name type="scientific">Durusdinium trenchii</name>
    <dbReference type="NCBI Taxonomy" id="1381693"/>
    <lineage>
        <taxon>Eukaryota</taxon>
        <taxon>Sar</taxon>
        <taxon>Alveolata</taxon>
        <taxon>Dinophyceae</taxon>
        <taxon>Suessiales</taxon>
        <taxon>Symbiodiniaceae</taxon>
        <taxon>Durusdinium</taxon>
    </lineage>
</organism>
<feature type="non-terminal residue" evidence="2">
    <location>
        <position position="1"/>
    </location>
</feature>
<evidence type="ECO:0000313" key="2">
    <source>
        <dbReference type="EMBL" id="CAK9074943.1"/>
    </source>
</evidence>
<dbReference type="Proteomes" id="UP001642464">
    <property type="component" value="Unassembled WGS sequence"/>
</dbReference>
<dbReference type="EMBL" id="CAXAMM010035823">
    <property type="protein sequence ID" value="CAK9074943.1"/>
    <property type="molecule type" value="Genomic_DNA"/>
</dbReference>